<dbReference type="OrthoDB" id="3852626at2"/>
<dbReference type="GO" id="GO:0004674">
    <property type="term" value="F:protein serine/threonine kinase activity"/>
    <property type="evidence" value="ECO:0007669"/>
    <property type="project" value="UniProtKB-KW"/>
</dbReference>
<name>A0A6N7L2W1_9ACTN</name>
<dbReference type="InterPro" id="IPR003594">
    <property type="entry name" value="HATPase_dom"/>
</dbReference>
<keyword evidence="3" id="KW-0547">Nucleotide-binding</keyword>
<dbReference type="PANTHER" id="PTHR35526:SF3">
    <property type="entry name" value="ANTI-SIGMA-F FACTOR RSBW"/>
    <property type="match status" value="1"/>
</dbReference>
<dbReference type="Pfam" id="PF13581">
    <property type="entry name" value="HATPase_c_2"/>
    <property type="match status" value="1"/>
</dbReference>
<dbReference type="GO" id="GO:0005524">
    <property type="term" value="F:ATP binding"/>
    <property type="evidence" value="ECO:0007669"/>
    <property type="project" value="UniProtKB-KW"/>
</dbReference>
<organism evidence="3 4">
    <name type="scientific">Streptomyces kaniharaensis</name>
    <dbReference type="NCBI Taxonomy" id="212423"/>
    <lineage>
        <taxon>Bacteria</taxon>
        <taxon>Bacillati</taxon>
        <taxon>Actinomycetota</taxon>
        <taxon>Actinomycetes</taxon>
        <taxon>Kitasatosporales</taxon>
        <taxon>Streptomycetaceae</taxon>
        <taxon>Streptomyces</taxon>
    </lineage>
</organism>
<dbReference type="PANTHER" id="PTHR35526">
    <property type="entry name" value="ANTI-SIGMA-F FACTOR RSBW-RELATED"/>
    <property type="match status" value="1"/>
</dbReference>
<keyword evidence="1" id="KW-0418">Kinase</keyword>
<dbReference type="InterPro" id="IPR050267">
    <property type="entry name" value="Anti-sigma-factor_SerPK"/>
</dbReference>
<evidence type="ECO:0000259" key="2">
    <source>
        <dbReference type="Pfam" id="PF13581"/>
    </source>
</evidence>
<feature type="domain" description="Histidine kinase/HSP90-like ATPase" evidence="2">
    <location>
        <begin position="23"/>
        <end position="118"/>
    </location>
</feature>
<proteinExistence type="predicted"/>
<dbReference type="CDD" id="cd16936">
    <property type="entry name" value="HATPase_RsbW-like"/>
    <property type="match status" value="1"/>
</dbReference>
<keyword evidence="1" id="KW-0808">Transferase</keyword>
<keyword evidence="4" id="KW-1185">Reference proteome</keyword>
<accession>A0A6N7L2W1</accession>
<dbReference type="RefSeq" id="WP_153468470.1">
    <property type="nucleotide sequence ID" value="NZ_WBOF01000003.1"/>
</dbReference>
<dbReference type="Gene3D" id="3.30.565.10">
    <property type="entry name" value="Histidine kinase-like ATPase, C-terminal domain"/>
    <property type="match status" value="1"/>
</dbReference>
<reference evidence="3 4" key="1">
    <citation type="submission" date="2019-09" db="EMBL/GenBank/DDBJ databases">
        <title>Genome Sequences of Streptomyces kaniharaensis ATCC 21070.</title>
        <authorList>
            <person name="Zhu W."/>
            <person name="De Crecy-Lagard V."/>
            <person name="Richards N.G."/>
        </authorList>
    </citation>
    <scope>NUCLEOTIDE SEQUENCE [LARGE SCALE GENOMIC DNA]</scope>
    <source>
        <strain evidence="3 4">SF-557</strain>
    </source>
</reference>
<evidence type="ECO:0000256" key="1">
    <source>
        <dbReference type="ARBA" id="ARBA00022527"/>
    </source>
</evidence>
<sequence>MKEARLSAARPTLAEPRARWLPLSARPGAVAEARALTADFLADVADPTVVADAILLVSELAGNVLRHTSGPGALLLVRVAGVLRIEVSDTSPRPPLPRPPHGPDESGGLGLFLLSRLTLRWGWRPLGPGDRLGPGKTVWCDLRLPVD</sequence>
<protein>
    <submittedName>
        <fullName evidence="3">ATP-binding protein</fullName>
    </submittedName>
</protein>
<keyword evidence="1" id="KW-0723">Serine/threonine-protein kinase</keyword>
<evidence type="ECO:0000313" key="3">
    <source>
        <dbReference type="EMBL" id="MQS16848.1"/>
    </source>
</evidence>
<comment type="caution">
    <text evidence="3">The sequence shown here is derived from an EMBL/GenBank/DDBJ whole genome shotgun (WGS) entry which is preliminary data.</text>
</comment>
<keyword evidence="3" id="KW-0067">ATP-binding</keyword>
<dbReference type="Proteomes" id="UP000450000">
    <property type="component" value="Unassembled WGS sequence"/>
</dbReference>
<evidence type="ECO:0000313" key="4">
    <source>
        <dbReference type="Proteomes" id="UP000450000"/>
    </source>
</evidence>
<gene>
    <name evidence="3" type="ORF">F7Q99_32845</name>
</gene>
<dbReference type="EMBL" id="WBOF01000003">
    <property type="protein sequence ID" value="MQS16848.1"/>
    <property type="molecule type" value="Genomic_DNA"/>
</dbReference>
<dbReference type="InterPro" id="IPR036890">
    <property type="entry name" value="HATPase_C_sf"/>
</dbReference>
<dbReference type="AlphaFoldDB" id="A0A6N7L2W1"/>